<keyword evidence="2" id="KW-1185">Reference proteome</keyword>
<comment type="caution">
    <text evidence="1">The sequence shown here is derived from an EMBL/GenBank/DDBJ whole genome shotgun (WGS) entry which is preliminary data.</text>
</comment>
<organism evidence="1 2">
    <name type="scientific">Ilyodon furcidens</name>
    <name type="common">goldbreast splitfin</name>
    <dbReference type="NCBI Taxonomy" id="33524"/>
    <lineage>
        <taxon>Eukaryota</taxon>
        <taxon>Metazoa</taxon>
        <taxon>Chordata</taxon>
        <taxon>Craniata</taxon>
        <taxon>Vertebrata</taxon>
        <taxon>Euteleostomi</taxon>
        <taxon>Actinopterygii</taxon>
        <taxon>Neopterygii</taxon>
        <taxon>Teleostei</taxon>
        <taxon>Neoteleostei</taxon>
        <taxon>Acanthomorphata</taxon>
        <taxon>Ovalentaria</taxon>
        <taxon>Atherinomorphae</taxon>
        <taxon>Cyprinodontiformes</taxon>
        <taxon>Goodeidae</taxon>
        <taxon>Ilyodon</taxon>
    </lineage>
</organism>
<name>A0ABV0TZ97_9TELE</name>
<gene>
    <name evidence="1" type="ORF">ILYODFUR_031325</name>
</gene>
<evidence type="ECO:0000313" key="1">
    <source>
        <dbReference type="EMBL" id="MEQ2238255.1"/>
    </source>
</evidence>
<accession>A0ABV0TZ97</accession>
<evidence type="ECO:0000313" key="2">
    <source>
        <dbReference type="Proteomes" id="UP001482620"/>
    </source>
</evidence>
<reference evidence="1 2" key="1">
    <citation type="submission" date="2021-06" db="EMBL/GenBank/DDBJ databases">
        <authorList>
            <person name="Palmer J.M."/>
        </authorList>
    </citation>
    <scope>NUCLEOTIDE SEQUENCE [LARGE SCALE GENOMIC DNA]</scope>
    <source>
        <strain evidence="2">if_2019</strain>
        <tissue evidence="1">Muscle</tissue>
    </source>
</reference>
<dbReference type="EMBL" id="JAHRIQ010051178">
    <property type="protein sequence ID" value="MEQ2238255.1"/>
    <property type="molecule type" value="Genomic_DNA"/>
</dbReference>
<protein>
    <submittedName>
        <fullName evidence="1">Uncharacterized protein</fullName>
    </submittedName>
</protein>
<dbReference type="Proteomes" id="UP001482620">
    <property type="component" value="Unassembled WGS sequence"/>
</dbReference>
<sequence>MLETILAQLTEGHIPLYFAVSSDDNPESLCVSQATALLGQMGPLALNFLSNYLLFAILNPWSLCVCVWREEGIKKWCNADSSGAYCCFHTAGAAGGGLYRSPVPPAK</sequence>
<proteinExistence type="predicted"/>